<comment type="caution">
    <text evidence="2">The sequence shown here is derived from an EMBL/GenBank/DDBJ whole genome shotgun (WGS) entry which is preliminary data.</text>
</comment>
<reference evidence="2" key="1">
    <citation type="submission" date="2023-08" db="EMBL/GenBank/DDBJ databases">
        <authorList>
            <person name="Audoor S."/>
            <person name="Bilcke G."/>
        </authorList>
    </citation>
    <scope>NUCLEOTIDE SEQUENCE</scope>
</reference>
<feature type="compositionally biased region" description="Basic residues" evidence="1">
    <location>
        <begin position="255"/>
        <end position="266"/>
    </location>
</feature>
<evidence type="ECO:0000313" key="2">
    <source>
        <dbReference type="EMBL" id="CAJ1951072.1"/>
    </source>
</evidence>
<dbReference type="EMBL" id="CAKOGP040001779">
    <property type="protein sequence ID" value="CAJ1951072.1"/>
    <property type="molecule type" value="Genomic_DNA"/>
</dbReference>
<dbReference type="Proteomes" id="UP001295423">
    <property type="component" value="Unassembled WGS sequence"/>
</dbReference>
<feature type="region of interest" description="Disordered" evidence="1">
    <location>
        <begin position="435"/>
        <end position="478"/>
    </location>
</feature>
<feature type="compositionally biased region" description="Basic and acidic residues" evidence="1">
    <location>
        <begin position="465"/>
        <end position="478"/>
    </location>
</feature>
<evidence type="ECO:0000256" key="1">
    <source>
        <dbReference type="SAM" id="MobiDB-lite"/>
    </source>
</evidence>
<sequence length="495" mass="55201">MSASQLPRGECASILDSSVNKKNTAEFTCLNGLISTPLVEQYLFHNSQLPQPHVDRMSPEEKKNLKAHVPGDLYHNSDDRKAVATKLKSEDPAAAAEFKADPVHYQARQILRNNSNYPNNMIKDKEVVALKIHLEKFCVKLARKIKLKVESVLVLEFNILNLKDDLGNPLQTSSLDNLRIMATSKEHGSAVREAIEHLFQYTLWPAIGMRGAKHNRDALAKTLSEAANLVFITSGKSCIIKQIGDQLTQVKRKVMGKTGKNKKKSPQSHEQRPPLAPTTTRASIPWRTNSTFLTNAPPTHDQAFTPDPAVNYLKTSPPCNESNFNEISGDNLVGFGTLVSDHFDGIPTGPKNTPVDEIFYSDDNDTIILNGPFETKDLQKSELTASQERNPKRLFERQVANSTYNNTTRNVSAVSRKDIDAIVAHGVTQQNLLVTTSNAPKTKSQEEKITKGQQKKPLETAMSKNADDPKQSRDHAEDPGFRFDVLCIRRSWNVF</sequence>
<dbReference type="AlphaFoldDB" id="A0AAD2JHG1"/>
<accession>A0AAD2JHG1</accession>
<organism evidence="2 3">
    <name type="scientific">Cylindrotheca closterium</name>
    <dbReference type="NCBI Taxonomy" id="2856"/>
    <lineage>
        <taxon>Eukaryota</taxon>
        <taxon>Sar</taxon>
        <taxon>Stramenopiles</taxon>
        <taxon>Ochrophyta</taxon>
        <taxon>Bacillariophyta</taxon>
        <taxon>Bacillariophyceae</taxon>
        <taxon>Bacillariophycidae</taxon>
        <taxon>Bacillariales</taxon>
        <taxon>Bacillariaceae</taxon>
        <taxon>Cylindrotheca</taxon>
    </lineage>
</organism>
<name>A0AAD2JHG1_9STRA</name>
<evidence type="ECO:0000313" key="3">
    <source>
        <dbReference type="Proteomes" id="UP001295423"/>
    </source>
</evidence>
<gene>
    <name evidence="2" type="ORF">CYCCA115_LOCUS12894</name>
</gene>
<feature type="region of interest" description="Disordered" evidence="1">
    <location>
        <begin position="255"/>
        <end position="283"/>
    </location>
</feature>
<proteinExistence type="predicted"/>
<keyword evidence="3" id="KW-1185">Reference proteome</keyword>
<protein>
    <submittedName>
        <fullName evidence="2">Uncharacterized protein</fullName>
    </submittedName>
</protein>